<evidence type="ECO:0000256" key="4">
    <source>
        <dbReference type="ARBA" id="ARBA00022807"/>
    </source>
</evidence>
<dbReference type="SUPFAM" id="SSF54001">
    <property type="entry name" value="Cysteine proteinases"/>
    <property type="match status" value="1"/>
</dbReference>
<dbReference type="PANTHER" id="PTHR47053:SF1">
    <property type="entry name" value="MUREIN DD-ENDOPEPTIDASE MEPH-RELATED"/>
    <property type="match status" value="1"/>
</dbReference>
<evidence type="ECO:0000313" key="7">
    <source>
        <dbReference type="Proteomes" id="UP001148482"/>
    </source>
</evidence>
<protein>
    <submittedName>
        <fullName evidence="6">C40 family peptidase</fullName>
    </submittedName>
</protein>
<reference evidence="6" key="1">
    <citation type="submission" date="2022-11" db="EMBL/GenBank/DDBJ databases">
        <title>Salinimicrobium profundisediminis sp. nov., isolated from deep-sea sediment of the Mariana Trench.</title>
        <authorList>
            <person name="Fu H."/>
        </authorList>
    </citation>
    <scope>NUCLEOTIDE SEQUENCE</scope>
    <source>
        <strain evidence="6">MT39</strain>
    </source>
</reference>
<evidence type="ECO:0000256" key="2">
    <source>
        <dbReference type="ARBA" id="ARBA00022670"/>
    </source>
</evidence>
<dbReference type="InterPro" id="IPR000064">
    <property type="entry name" value="NLP_P60_dom"/>
</dbReference>
<accession>A0A9X3CXI6</accession>
<proteinExistence type="inferred from homology"/>
<evidence type="ECO:0000313" key="6">
    <source>
        <dbReference type="EMBL" id="MCX2837345.1"/>
    </source>
</evidence>
<evidence type="ECO:0000256" key="3">
    <source>
        <dbReference type="ARBA" id="ARBA00022801"/>
    </source>
</evidence>
<evidence type="ECO:0000259" key="5">
    <source>
        <dbReference type="PROSITE" id="PS51935"/>
    </source>
</evidence>
<comment type="caution">
    <text evidence="6">The sequence shown here is derived from an EMBL/GenBank/DDBJ whole genome shotgun (WGS) entry which is preliminary data.</text>
</comment>
<dbReference type="InterPro" id="IPR038765">
    <property type="entry name" value="Papain-like_cys_pep_sf"/>
</dbReference>
<name>A0A9X3CXI6_9FLAO</name>
<dbReference type="AlphaFoldDB" id="A0A9X3CXI6"/>
<keyword evidence="3" id="KW-0378">Hydrolase</keyword>
<keyword evidence="4" id="KW-0788">Thiol protease</keyword>
<dbReference type="Gene3D" id="3.90.1720.10">
    <property type="entry name" value="endopeptidase domain like (from Nostoc punctiforme)"/>
    <property type="match status" value="1"/>
</dbReference>
<dbReference type="Proteomes" id="UP001148482">
    <property type="component" value="Unassembled WGS sequence"/>
</dbReference>
<dbReference type="Pfam" id="PF00877">
    <property type="entry name" value="NLPC_P60"/>
    <property type="match status" value="1"/>
</dbReference>
<feature type="domain" description="NlpC/P60" evidence="5">
    <location>
        <begin position="120"/>
        <end position="245"/>
    </location>
</feature>
<evidence type="ECO:0000256" key="1">
    <source>
        <dbReference type="ARBA" id="ARBA00007074"/>
    </source>
</evidence>
<dbReference type="PROSITE" id="PS51935">
    <property type="entry name" value="NLPC_P60"/>
    <property type="match status" value="1"/>
</dbReference>
<keyword evidence="7" id="KW-1185">Reference proteome</keyword>
<dbReference type="PANTHER" id="PTHR47053">
    <property type="entry name" value="MUREIN DD-ENDOPEPTIDASE MEPH-RELATED"/>
    <property type="match status" value="1"/>
</dbReference>
<gene>
    <name evidence="6" type="ORF">OQ279_04210</name>
</gene>
<dbReference type="Gene3D" id="2.30.30.40">
    <property type="entry name" value="SH3 Domains"/>
    <property type="match status" value="1"/>
</dbReference>
<dbReference type="InterPro" id="IPR051202">
    <property type="entry name" value="Peptidase_C40"/>
</dbReference>
<dbReference type="EMBL" id="JAPJDA010000005">
    <property type="protein sequence ID" value="MCX2837345.1"/>
    <property type="molecule type" value="Genomic_DNA"/>
</dbReference>
<comment type="similarity">
    <text evidence="1">Belongs to the peptidase C40 family.</text>
</comment>
<dbReference type="GO" id="GO:0006508">
    <property type="term" value="P:proteolysis"/>
    <property type="evidence" value="ECO:0007669"/>
    <property type="project" value="UniProtKB-KW"/>
</dbReference>
<dbReference type="InterPro" id="IPR041382">
    <property type="entry name" value="SH3_16"/>
</dbReference>
<dbReference type="RefSeq" id="WP_266068567.1">
    <property type="nucleotide sequence ID" value="NZ_JAPJDA010000005.1"/>
</dbReference>
<organism evidence="6 7">
    <name type="scientific">Salinimicrobium profundisediminis</name>
    <dbReference type="NCBI Taxonomy" id="2994553"/>
    <lineage>
        <taxon>Bacteria</taxon>
        <taxon>Pseudomonadati</taxon>
        <taxon>Bacteroidota</taxon>
        <taxon>Flavobacteriia</taxon>
        <taxon>Flavobacteriales</taxon>
        <taxon>Flavobacteriaceae</taxon>
        <taxon>Salinimicrobium</taxon>
    </lineage>
</organism>
<dbReference type="Pfam" id="PF18348">
    <property type="entry name" value="SH3_16"/>
    <property type="match status" value="1"/>
</dbReference>
<keyword evidence="2" id="KW-0645">Protease</keyword>
<sequence>MQYAICILGTVPLRAEPAHTAEMVSQLLYGETFKVLEERGKWSRIRTSFEDLEAWIDNKQLLKISQPDFEKLEAEELQLSADLMEFVTGEGQLVPIPIGSVLNAVTLMKHEHSGAVTTKAQPKEKLIETAFLYLNAPFLWGGKSPMGIDASGFTQMVYKLNGYKLSRNAAQQAKQGESLSFIEESEPGDLAFFDSPDGSINHVGIMMRDNYIIHVDGKVRLDRIDHSGIYNAELRRHTHKLRVIKKII</sequence>
<dbReference type="GO" id="GO:0008234">
    <property type="term" value="F:cysteine-type peptidase activity"/>
    <property type="evidence" value="ECO:0007669"/>
    <property type="project" value="UniProtKB-KW"/>
</dbReference>